<accession>S3DMZ3</accession>
<dbReference type="KEGG" id="glz:GLAREA_06479"/>
<dbReference type="Pfam" id="PF03403">
    <property type="entry name" value="PAF-AH_p_II"/>
    <property type="match status" value="1"/>
</dbReference>
<evidence type="ECO:0000256" key="6">
    <source>
        <dbReference type="SAM" id="MobiDB-lite"/>
    </source>
</evidence>
<dbReference type="Gene3D" id="3.40.50.1820">
    <property type="entry name" value="alpha/beta hydrolase"/>
    <property type="match status" value="1"/>
</dbReference>
<dbReference type="PIRSF" id="PIRSF018169">
    <property type="entry name" value="PAF_acetylhydrolase"/>
    <property type="match status" value="1"/>
</dbReference>
<feature type="region of interest" description="Disordered" evidence="6">
    <location>
        <begin position="167"/>
        <end position="186"/>
    </location>
</feature>
<feature type="compositionally biased region" description="Polar residues" evidence="6">
    <location>
        <begin position="173"/>
        <end position="184"/>
    </location>
</feature>
<evidence type="ECO:0000256" key="3">
    <source>
        <dbReference type="ARBA" id="ARBA00023098"/>
    </source>
</evidence>
<dbReference type="OMA" id="FCPEHRD"/>
<dbReference type="GO" id="GO:0016042">
    <property type="term" value="P:lipid catabolic process"/>
    <property type="evidence" value="ECO:0007669"/>
    <property type="project" value="UniProtKB-KW"/>
</dbReference>
<name>S3DMZ3_GLAL2</name>
<feature type="active site" description="Charge relay system" evidence="5">
    <location>
        <position position="398"/>
    </location>
</feature>
<organism evidence="7 8">
    <name type="scientific">Glarea lozoyensis (strain ATCC 20868 / MF5171)</name>
    <dbReference type="NCBI Taxonomy" id="1116229"/>
    <lineage>
        <taxon>Eukaryota</taxon>
        <taxon>Fungi</taxon>
        <taxon>Dikarya</taxon>
        <taxon>Ascomycota</taxon>
        <taxon>Pezizomycotina</taxon>
        <taxon>Leotiomycetes</taxon>
        <taxon>Helotiales</taxon>
        <taxon>Helotiaceae</taxon>
        <taxon>Glarea</taxon>
    </lineage>
</organism>
<comment type="similarity">
    <text evidence="4">Belongs to the serine esterase family.</text>
</comment>
<keyword evidence="1 4" id="KW-0378">Hydrolase</keyword>
<gene>
    <name evidence="7" type="ORF">GLAREA_06479</name>
</gene>
<keyword evidence="3 4" id="KW-0443">Lipid metabolism</keyword>
<protein>
    <recommendedName>
        <fullName evidence="4">Putative phospholipase</fullName>
        <ecNumber evidence="4">3.1.1.47</ecNumber>
    </recommendedName>
</protein>
<keyword evidence="2 4" id="KW-0442">Lipid degradation</keyword>
<dbReference type="PANTHER" id="PTHR10272">
    <property type="entry name" value="PLATELET-ACTIVATING FACTOR ACETYLHYDROLASE"/>
    <property type="match status" value="1"/>
</dbReference>
<dbReference type="eggNOG" id="KOG3847">
    <property type="taxonomic scope" value="Eukaryota"/>
</dbReference>
<dbReference type="OrthoDB" id="2363873at2759"/>
<reference evidence="7 8" key="1">
    <citation type="journal article" date="2013" name="BMC Genomics">
        <title>Genomics-driven discovery of the pneumocandin biosynthetic gene cluster in the fungus Glarea lozoyensis.</title>
        <authorList>
            <person name="Chen L."/>
            <person name="Yue Q."/>
            <person name="Zhang X."/>
            <person name="Xiang M."/>
            <person name="Wang C."/>
            <person name="Li S."/>
            <person name="Che Y."/>
            <person name="Ortiz-Lopez F.J."/>
            <person name="Bills G.F."/>
            <person name="Liu X."/>
            <person name="An Z."/>
        </authorList>
    </citation>
    <scope>NUCLEOTIDE SEQUENCE [LARGE SCALE GENOMIC DNA]</scope>
    <source>
        <strain evidence="8">ATCC 20868 / MF5171</strain>
    </source>
</reference>
<feature type="active site" description="Charge relay system" evidence="5">
    <location>
        <position position="317"/>
    </location>
</feature>
<evidence type="ECO:0000256" key="2">
    <source>
        <dbReference type="ARBA" id="ARBA00022963"/>
    </source>
</evidence>
<dbReference type="PANTHER" id="PTHR10272:SF7">
    <property type="entry name" value="PHOSPHOLIPASE-RELATED"/>
    <property type="match status" value="1"/>
</dbReference>
<evidence type="ECO:0000256" key="5">
    <source>
        <dbReference type="PIRSR" id="PIRSR018169-1"/>
    </source>
</evidence>
<dbReference type="Proteomes" id="UP000016922">
    <property type="component" value="Unassembled WGS sequence"/>
</dbReference>
<feature type="active site" description="Nucleophile" evidence="5">
    <location>
        <position position="265"/>
    </location>
</feature>
<evidence type="ECO:0000313" key="7">
    <source>
        <dbReference type="EMBL" id="EPE33466.1"/>
    </source>
</evidence>
<dbReference type="HOGENOM" id="CLU_024458_0_0_1"/>
<comment type="catalytic activity">
    <reaction evidence="4">
        <text>a 1-O-alkyl-2-acetyl-sn-glycero-3-phosphocholine + H2O = a 1-O-alkyl-sn-glycero-3-phosphocholine + acetate + H(+)</text>
        <dbReference type="Rhea" id="RHEA:17777"/>
        <dbReference type="ChEBI" id="CHEBI:15377"/>
        <dbReference type="ChEBI" id="CHEBI:15378"/>
        <dbReference type="ChEBI" id="CHEBI:30089"/>
        <dbReference type="ChEBI" id="CHEBI:30909"/>
        <dbReference type="ChEBI" id="CHEBI:36707"/>
        <dbReference type="EC" id="3.1.1.47"/>
    </reaction>
</comment>
<dbReference type="AlphaFoldDB" id="S3DMZ3"/>
<dbReference type="STRING" id="1116229.S3DMZ3"/>
<dbReference type="GeneID" id="19465532"/>
<proteinExistence type="inferred from homology"/>
<dbReference type="SUPFAM" id="SSF53474">
    <property type="entry name" value="alpha/beta-Hydrolases"/>
    <property type="match status" value="1"/>
</dbReference>
<dbReference type="EMBL" id="KE145358">
    <property type="protein sequence ID" value="EPE33466.1"/>
    <property type="molecule type" value="Genomic_DNA"/>
</dbReference>
<feature type="region of interest" description="Disordered" evidence="6">
    <location>
        <begin position="483"/>
        <end position="524"/>
    </location>
</feature>
<keyword evidence="8" id="KW-1185">Reference proteome</keyword>
<dbReference type="GO" id="GO:0003847">
    <property type="term" value="F:1-alkyl-2-acetylglycerophosphocholine esterase activity"/>
    <property type="evidence" value="ECO:0007669"/>
    <property type="project" value="UniProtKB-UniRule"/>
</dbReference>
<dbReference type="EC" id="3.1.1.47" evidence="4"/>
<dbReference type="InterPro" id="IPR016715">
    <property type="entry name" value="PAF_acetylhydro_eukaryote"/>
</dbReference>
<evidence type="ECO:0000313" key="8">
    <source>
        <dbReference type="Proteomes" id="UP000016922"/>
    </source>
</evidence>
<sequence length="524" mass="57255">MTSYLSRLNPVPGFPEYTGPYKVGSIDVELPISELDSPSPSPDESISTVQYQIFYPCEPDAKGKGLSWIPTPQREYVSAYARFVGAGTKLAEFISFFPRILHYISIPVRKNAALLSPPTSNTKWPVMIFSHGLGGTRNAYSHLVGSLASHGMIVIAPEHRDGSGPVSFIRDAPSTSHTEKTSAGTKKRKVEYVKLSHNPSREVEEGRNAQLRVRLWEMGIIHSSLLKLDTGDKLTNLDTSSAPLSAFATKLDVHRPGKITFAGHSFGASTVTQFVKSVYYSPKTASAPSDYTPLFTPSSRSEIVSQITPQTPVVLLDAWCLPLRAASTRWLWDLPFPCYTPGGPGPSNLLAVESQAFFKWNVHLKSTKRLLSSDPSTASPRHDNRGEPHFFYAATSAHLSQSDFGILFPYLTKRFLAIEEPERILRLNVRAITQLLRNNDIEVGPTSRADLEMEEGSPEATNDDKKILAKGAVRGWVFISTNSDDAGDEVSNKGKVEDTQAAAPSDAVLGNEFAVGSEGTKTSA</sequence>
<evidence type="ECO:0000256" key="4">
    <source>
        <dbReference type="PIRNR" id="PIRNR018169"/>
    </source>
</evidence>
<dbReference type="InterPro" id="IPR029058">
    <property type="entry name" value="AB_hydrolase_fold"/>
</dbReference>
<evidence type="ECO:0000256" key="1">
    <source>
        <dbReference type="ARBA" id="ARBA00022801"/>
    </source>
</evidence>
<dbReference type="RefSeq" id="XP_008080083.1">
    <property type="nucleotide sequence ID" value="XM_008081892.1"/>
</dbReference>